<proteinExistence type="predicted"/>
<reference evidence="1 2" key="1">
    <citation type="submission" date="2021-06" db="EMBL/GenBank/DDBJ databases">
        <title>Caerostris darwini draft genome.</title>
        <authorList>
            <person name="Kono N."/>
            <person name="Arakawa K."/>
        </authorList>
    </citation>
    <scope>NUCLEOTIDE SEQUENCE [LARGE SCALE GENOMIC DNA]</scope>
</reference>
<name>A0AAV4WIN7_9ARAC</name>
<keyword evidence="2" id="KW-1185">Reference proteome</keyword>
<protein>
    <submittedName>
        <fullName evidence="1">Uncharacterized protein</fullName>
    </submittedName>
</protein>
<accession>A0AAV4WIN7</accession>
<gene>
    <name evidence="1" type="ORF">CDAR_430081</name>
</gene>
<organism evidence="1 2">
    <name type="scientific">Caerostris darwini</name>
    <dbReference type="NCBI Taxonomy" id="1538125"/>
    <lineage>
        <taxon>Eukaryota</taxon>
        <taxon>Metazoa</taxon>
        <taxon>Ecdysozoa</taxon>
        <taxon>Arthropoda</taxon>
        <taxon>Chelicerata</taxon>
        <taxon>Arachnida</taxon>
        <taxon>Araneae</taxon>
        <taxon>Araneomorphae</taxon>
        <taxon>Entelegynae</taxon>
        <taxon>Araneoidea</taxon>
        <taxon>Araneidae</taxon>
        <taxon>Caerostris</taxon>
    </lineage>
</organism>
<comment type="caution">
    <text evidence="1">The sequence shown here is derived from an EMBL/GenBank/DDBJ whole genome shotgun (WGS) entry which is preliminary data.</text>
</comment>
<sequence>MHWKQATDIFFPSIKSKIDKCPKPQPQWNQEICPIFRMEICFSVIVCCGEMSPLLLSPDTPRSISHVPGIRGEREKSNRSALMRWGGKFCREEDCSFLYVCESR</sequence>
<evidence type="ECO:0000313" key="2">
    <source>
        <dbReference type="Proteomes" id="UP001054837"/>
    </source>
</evidence>
<dbReference type="Proteomes" id="UP001054837">
    <property type="component" value="Unassembled WGS sequence"/>
</dbReference>
<dbReference type="AlphaFoldDB" id="A0AAV4WIN7"/>
<dbReference type="EMBL" id="BPLQ01014591">
    <property type="protein sequence ID" value="GIY81240.1"/>
    <property type="molecule type" value="Genomic_DNA"/>
</dbReference>
<evidence type="ECO:0000313" key="1">
    <source>
        <dbReference type="EMBL" id="GIY81240.1"/>
    </source>
</evidence>